<evidence type="ECO:0000256" key="3">
    <source>
        <dbReference type="ARBA" id="ARBA00022692"/>
    </source>
</evidence>
<accession>A0ABT1VVL4</accession>
<dbReference type="Proteomes" id="UP001524547">
    <property type="component" value="Unassembled WGS sequence"/>
</dbReference>
<dbReference type="PANTHER" id="PTHR36115:SF9">
    <property type="entry name" value="LMO1584 PROTEIN"/>
    <property type="match status" value="1"/>
</dbReference>
<feature type="domain" description="RDD" evidence="8">
    <location>
        <begin position="22"/>
        <end position="170"/>
    </location>
</feature>
<feature type="transmembrane region" description="Helical" evidence="7">
    <location>
        <begin position="20"/>
        <end position="42"/>
    </location>
</feature>
<evidence type="ECO:0000256" key="2">
    <source>
        <dbReference type="ARBA" id="ARBA00022475"/>
    </source>
</evidence>
<dbReference type="RefSeq" id="WP_422919233.1">
    <property type="nucleotide sequence ID" value="NZ_JAMZEJ010000003.1"/>
</dbReference>
<organism evidence="9 10">
    <name type="scientific">Rhizosaccharibacter radicis</name>
    <dbReference type="NCBI Taxonomy" id="2782605"/>
    <lineage>
        <taxon>Bacteria</taxon>
        <taxon>Pseudomonadati</taxon>
        <taxon>Pseudomonadota</taxon>
        <taxon>Alphaproteobacteria</taxon>
        <taxon>Acetobacterales</taxon>
        <taxon>Acetobacteraceae</taxon>
        <taxon>Rhizosaccharibacter</taxon>
    </lineage>
</organism>
<comment type="caution">
    <text evidence="9">The sequence shown here is derived from an EMBL/GenBank/DDBJ whole genome shotgun (WGS) entry which is preliminary data.</text>
</comment>
<feature type="transmembrane region" description="Helical" evidence="7">
    <location>
        <begin position="63"/>
        <end position="81"/>
    </location>
</feature>
<dbReference type="Pfam" id="PF06271">
    <property type="entry name" value="RDD"/>
    <property type="match status" value="1"/>
</dbReference>
<proteinExistence type="predicted"/>
<keyword evidence="10" id="KW-1185">Reference proteome</keyword>
<keyword evidence="2" id="KW-1003">Cell membrane</keyword>
<evidence type="ECO:0000259" key="8">
    <source>
        <dbReference type="Pfam" id="PF06271"/>
    </source>
</evidence>
<dbReference type="InterPro" id="IPR051791">
    <property type="entry name" value="Pra-immunoreactive"/>
</dbReference>
<evidence type="ECO:0000256" key="4">
    <source>
        <dbReference type="ARBA" id="ARBA00022989"/>
    </source>
</evidence>
<feature type="transmembrane region" description="Helical" evidence="7">
    <location>
        <begin position="139"/>
        <end position="158"/>
    </location>
</feature>
<feature type="region of interest" description="Disordered" evidence="6">
    <location>
        <begin position="194"/>
        <end position="214"/>
    </location>
</feature>
<evidence type="ECO:0000256" key="1">
    <source>
        <dbReference type="ARBA" id="ARBA00004651"/>
    </source>
</evidence>
<protein>
    <submittedName>
        <fullName evidence="9">RDD family protein</fullName>
    </submittedName>
</protein>
<comment type="subcellular location">
    <subcellularLocation>
        <location evidence="1">Cell membrane</location>
        <topology evidence="1">Multi-pass membrane protein</topology>
    </subcellularLocation>
</comment>
<dbReference type="EMBL" id="JAMZEJ010000003">
    <property type="protein sequence ID" value="MCQ8240382.1"/>
    <property type="molecule type" value="Genomic_DNA"/>
</dbReference>
<reference evidence="9 10" key="1">
    <citation type="submission" date="2022-06" db="EMBL/GenBank/DDBJ databases">
        <title>Rhizosaccharibacter gen. nov. sp. nov. KSS12, endophytic bacteria isolated from sugarcane.</title>
        <authorList>
            <person name="Pitiwittayakul N."/>
        </authorList>
    </citation>
    <scope>NUCLEOTIDE SEQUENCE [LARGE SCALE GENOMIC DNA]</scope>
    <source>
        <strain evidence="9 10">KSS12</strain>
    </source>
</reference>
<evidence type="ECO:0000313" key="9">
    <source>
        <dbReference type="EMBL" id="MCQ8240382.1"/>
    </source>
</evidence>
<feature type="transmembrane region" description="Helical" evidence="7">
    <location>
        <begin position="87"/>
        <end position="106"/>
    </location>
</feature>
<sequence>MSPRPAPESALFPGPPRFVLFYAGFWWRVLAFVLDWLVLGVADRMVAAIFAPPRFVTGHDGPVMNAAYVASAPALGWAPGIHVQGGGAYFAASTLLGLAYFVLLESSAWQGTIGKRVCRLRVTDLSGNRITPSRALLRYFAKYLSALTLGIGFLMAGWTHRKQALHDLMVGTLVMRLREADSLIFAPPGYPESFGEQGQTLNRSQAGGGTGSGW</sequence>
<evidence type="ECO:0000256" key="5">
    <source>
        <dbReference type="ARBA" id="ARBA00023136"/>
    </source>
</evidence>
<evidence type="ECO:0000256" key="7">
    <source>
        <dbReference type="SAM" id="Phobius"/>
    </source>
</evidence>
<name>A0ABT1VVL4_9PROT</name>
<keyword evidence="3 7" id="KW-0812">Transmembrane</keyword>
<dbReference type="PANTHER" id="PTHR36115">
    <property type="entry name" value="PROLINE-RICH ANTIGEN HOMOLOG-RELATED"/>
    <property type="match status" value="1"/>
</dbReference>
<keyword evidence="5 7" id="KW-0472">Membrane</keyword>
<dbReference type="InterPro" id="IPR010432">
    <property type="entry name" value="RDD"/>
</dbReference>
<keyword evidence="4 7" id="KW-1133">Transmembrane helix</keyword>
<evidence type="ECO:0000256" key="6">
    <source>
        <dbReference type="SAM" id="MobiDB-lite"/>
    </source>
</evidence>
<gene>
    <name evidence="9" type="ORF">NFI88_05935</name>
</gene>
<feature type="compositionally biased region" description="Polar residues" evidence="6">
    <location>
        <begin position="196"/>
        <end position="205"/>
    </location>
</feature>
<evidence type="ECO:0000313" key="10">
    <source>
        <dbReference type="Proteomes" id="UP001524547"/>
    </source>
</evidence>